<sequence>MEPPPPVPHNPAAVDIVEICRDADWPWGSGVARGFWVVLVRDGGKERRAARVNERILHVHPVCDKQTS</sequence>
<reference evidence="1 2" key="1">
    <citation type="submission" date="2019-03" db="EMBL/GenBank/DDBJ databases">
        <title>First draft genome of Liparis tanakae, snailfish: a comprehensive survey of snailfish specific genes.</title>
        <authorList>
            <person name="Kim W."/>
            <person name="Song I."/>
            <person name="Jeong J.-H."/>
            <person name="Kim D."/>
            <person name="Kim S."/>
            <person name="Ryu S."/>
            <person name="Song J.Y."/>
            <person name="Lee S.K."/>
        </authorList>
    </citation>
    <scope>NUCLEOTIDE SEQUENCE [LARGE SCALE GENOMIC DNA]</scope>
    <source>
        <tissue evidence="1">Muscle</tissue>
    </source>
</reference>
<proteinExistence type="predicted"/>
<dbReference type="Proteomes" id="UP000314294">
    <property type="component" value="Unassembled WGS sequence"/>
</dbReference>
<accession>A0A4Z2GIA5</accession>
<dbReference type="EMBL" id="SRLO01000532">
    <property type="protein sequence ID" value="TNN52935.1"/>
    <property type="molecule type" value="Genomic_DNA"/>
</dbReference>
<organism evidence="1 2">
    <name type="scientific">Liparis tanakae</name>
    <name type="common">Tanaka's snailfish</name>
    <dbReference type="NCBI Taxonomy" id="230148"/>
    <lineage>
        <taxon>Eukaryota</taxon>
        <taxon>Metazoa</taxon>
        <taxon>Chordata</taxon>
        <taxon>Craniata</taxon>
        <taxon>Vertebrata</taxon>
        <taxon>Euteleostomi</taxon>
        <taxon>Actinopterygii</taxon>
        <taxon>Neopterygii</taxon>
        <taxon>Teleostei</taxon>
        <taxon>Neoteleostei</taxon>
        <taxon>Acanthomorphata</taxon>
        <taxon>Eupercaria</taxon>
        <taxon>Perciformes</taxon>
        <taxon>Cottioidei</taxon>
        <taxon>Cottales</taxon>
        <taxon>Liparidae</taxon>
        <taxon>Liparis</taxon>
    </lineage>
</organism>
<gene>
    <name evidence="1" type="ORF">EYF80_036873</name>
</gene>
<name>A0A4Z2GIA5_9TELE</name>
<comment type="caution">
    <text evidence="1">The sequence shown here is derived from an EMBL/GenBank/DDBJ whole genome shotgun (WGS) entry which is preliminary data.</text>
</comment>
<evidence type="ECO:0000313" key="2">
    <source>
        <dbReference type="Proteomes" id="UP000314294"/>
    </source>
</evidence>
<keyword evidence="2" id="KW-1185">Reference proteome</keyword>
<dbReference type="AlphaFoldDB" id="A0A4Z2GIA5"/>
<evidence type="ECO:0000313" key="1">
    <source>
        <dbReference type="EMBL" id="TNN52935.1"/>
    </source>
</evidence>
<protein>
    <submittedName>
        <fullName evidence="1">Uncharacterized protein</fullName>
    </submittedName>
</protein>